<name>A0A067Z4P9_GLUOY</name>
<dbReference type="GO" id="GO:0009103">
    <property type="term" value="P:lipopolysaccharide biosynthetic process"/>
    <property type="evidence" value="ECO:0007669"/>
    <property type="project" value="UniProtKB-KW"/>
</dbReference>
<dbReference type="RefSeq" id="WP_011252669.1">
    <property type="nucleotide sequence ID" value="NZ_CP004373.1"/>
</dbReference>
<dbReference type="InterPro" id="IPR001173">
    <property type="entry name" value="Glyco_trans_2-like"/>
</dbReference>
<evidence type="ECO:0000256" key="5">
    <source>
        <dbReference type="ARBA" id="ARBA00022985"/>
    </source>
</evidence>
<dbReference type="GO" id="GO:0099621">
    <property type="term" value="F:undecaprenyl-phosphate 4-deoxy-4-formamido-L-arabinose transferase activity"/>
    <property type="evidence" value="ECO:0007669"/>
    <property type="project" value="TreeGrafter"/>
</dbReference>
<evidence type="ECO:0000259" key="8">
    <source>
        <dbReference type="Pfam" id="PF00535"/>
    </source>
</evidence>
<sequence length="255" mass="27944">MPTSTVQGSSHDDGQPTRLSVVMAVLNEAENILPVCQELADTFGADPSVEILAIDDGSTDATVKKLLEARQTLLPRLRIISHPKRLGKSAALRTGITAAKGQWIATIDGDGQDDPSAILKMLDQATSAPGTAPLVVGVRRKRNDRLSRRIATRLANGLRRRLLNDGCPDTGAPLKLFSRDLFLKIPQFEGVHRFLPALLGHYGAPLICIEVQHRARLHGSSKYTNFNRALVGIRDLLGVMWLQNRTHLPDHLTEH</sequence>
<dbReference type="PANTHER" id="PTHR48090:SF3">
    <property type="entry name" value="UNDECAPRENYL-PHOSPHATE 4-DEOXY-4-FORMAMIDO-L-ARABINOSE TRANSFERASE"/>
    <property type="match status" value="1"/>
</dbReference>
<evidence type="ECO:0000313" key="9">
    <source>
        <dbReference type="EMBL" id="AHK71082.1"/>
    </source>
</evidence>
<dbReference type="EMBL" id="CP004373">
    <property type="protein sequence ID" value="AHK71082.1"/>
    <property type="molecule type" value="Genomic_DNA"/>
</dbReference>
<proteinExistence type="predicted"/>
<reference evidence="9 10" key="1">
    <citation type="journal article" date="2015" name="Appl. Microbiol. Biotechnol.">
        <title>The consequence of an additional NADH dehydrogenase paralog on the growth of Gluconobacter oxydans DSM3504.</title>
        <authorList>
            <person name="Kostner D."/>
            <person name="Luchterhand B."/>
            <person name="Junker A."/>
            <person name="Volland S."/>
            <person name="Daniel R."/>
            <person name="Buchs J."/>
            <person name="Liebl W."/>
            <person name="Ehrenreich A."/>
        </authorList>
    </citation>
    <scope>NUCLEOTIDE SEQUENCE [LARGE SCALE GENOMIC DNA]</scope>
    <source>
        <strain evidence="9">DSM 3504</strain>
    </source>
</reference>
<evidence type="ECO:0000256" key="2">
    <source>
        <dbReference type="ARBA" id="ARBA00022676"/>
    </source>
</evidence>
<dbReference type="Pfam" id="PF00535">
    <property type="entry name" value="Glycos_transf_2"/>
    <property type="match status" value="1"/>
</dbReference>
<keyword evidence="5" id="KW-0448">Lipopolysaccharide biosynthesis</keyword>
<evidence type="ECO:0000256" key="6">
    <source>
        <dbReference type="ARBA" id="ARBA00022989"/>
    </source>
</evidence>
<dbReference type="SUPFAM" id="SSF53448">
    <property type="entry name" value="Nucleotide-diphospho-sugar transferases"/>
    <property type="match status" value="1"/>
</dbReference>
<dbReference type="InterPro" id="IPR050256">
    <property type="entry name" value="Glycosyltransferase_2"/>
</dbReference>
<keyword evidence="7" id="KW-0472">Membrane</keyword>
<evidence type="ECO:0000256" key="3">
    <source>
        <dbReference type="ARBA" id="ARBA00022679"/>
    </source>
</evidence>
<evidence type="ECO:0000256" key="1">
    <source>
        <dbReference type="ARBA" id="ARBA00022475"/>
    </source>
</evidence>
<dbReference type="AlphaFoldDB" id="A0A067Z4P9"/>
<dbReference type="GeneID" id="56905413"/>
<organism evidence="9 10">
    <name type="scientific">Gluconobacter oxydans DSM 3504</name>
    <dbReference type="NCBI Taxonomy" id="1288313"/>
    <lineage>
        <taxon>Bacteria</taxon>
        <taxon>Pseudomonadati</taxon>
        <taxon>Pseudomonadota</taxon>
        <taxon>Alphaproteobacteria</taxon>
        <taxon>Acetobacterales</taxon>
        <taxon>Acetobacteraceae</taxon>
        <taxon>Gluconobacter</taxon>
    </lineage>
</organism>
<dbReference type="GO" id="GO:0005886">
    <property type="term" value="C:plasma membrane"/>
    <property type="evidence" value="ECO:0007669"/>
    <property type="project" value="TreeGrafter"/>
</dbReference>
<dbReference type="HOGENOM" id="CLU_033536_11_0_5"/>
<keyword evidence="1" id="KW-1003">Cell membrane</keyword>
<feature type="domain" description="Glycosyltransferase 2-like" evidence="8">
    <location>
        <begin position="20"/>
        <end position="182"/>
    </location>
</feature>
<dbReference type="Gene3D" id="3.90.550.10">
    <property type="entry name" value="Spore Coat Polysaccharide Biosynthesis Protein SpsA, Chain A"/>
    <property type="match status" value="1"/>
</dbReference>
<gene>
    <name evidence="9" type="ORF">GLS_c11780</name>
</gene>
<keyword evidence="2" id="KW-0328">Glycosyltransferase</keyword>
<keyword evidence="4" id="KW-0812">Transmembrane</keyword>
<protein>
    <submittedName>
        <fullName evidence="9">Putative glycosyltransferase</fullName>
    </submittedName>
</protein>
<evidence type="ECO:0000256" key="4">
    <source>
        <dbReference type="ARBA" id="ARBA00022692"/>
    </source>
</evidence>
<keyword evidence="3 9" id="KW-0808">Transferase</keyword>
<evidence type="ECO:0000313" key="10">
    <source>
        <dbReference type="Proteomes" id="UP000031656"/>
    </source>
</evidence>
<dbReference type="PANTHER" id="PTHR48090">
    <property type="entry name" value="UNDECAPRENYL-PHOSPHATE 4-DEOXY-4-FORMAMIDO-L-ARABINOSE TRANSFERASE-RELATED"/>
    <property type="match status" value="1"/>
</dbReference>
<evidence type="ECO:0000256" key="7">
    <source>
        <dbReference type="ARBA" id="ARBA00023136"/>
    </source>
</evidence>
<dbReference type="Proteomes" id="UP000031656">
    <property type="component" value="Chromosome"/>
</dbReference>
<keyword evidence="6" id="KW-1133">Transmembrane helix</keyword>
<dbReference type="InterPro" id="IPR029044">
    <property type="entry name" value="Nucleotide-diphossugar_trans"/>
</dbReference>
<dbReference type="KEGG" id="goy:GLS_c11780"/>
<accession>A0A067Z4P9</accession>
<dbReference type="CDD" id="cd04179">
    <property type="entry name" value="DPM_DPG-synthase_like"/>
    <property type="match status" value="1"/>
</dbReference>